<protein>
    <recommendedName>
        <fullName evidence="2">ArsR family transcriptional regulator</fullName>
    </recommendedName>
</protein>
<gene>
    <name evidence="1" type="ORF">METZ01_LOCUS2806</name>
</gene>
<reference evidence="1" key="1">
    <citation type="submission" date="2018-05" db="EMBL/GenBank/DDBJ databases">
        <authorList>
            <person name="Lanie J.A."/>
            <person name="Ng W.-L."/>
            <person name="Kazmierczak K.M."/>
            <person name="Andrzejewski T.M."/>
            <person name="Davidsen T.M."/>
            <person name="Wayne K.J."/>
            <person name="Tettelin H."/>
            <person name="Glass J.I."/>
            <person name="Rusch D."/>
            <person name="Podicherti R."/>
            <person name="Tsui H.-C.T."/>
            <person name="Winkler M.E."/>
        </authorList>
    </citation>
    <scope>NUCLEOTIDE SEQUENCE</scope>
</reference>
<name>A0A381N5S4_9ZZZZ</name>
<dbReference type="AlphaFoldDB" id="A0A381N5S4"/>
<dbReference type="EMBL" id="UINC01000144">
    <property type="protein sequence ID" value="SUZ49952.1"/>
    <property type="molecule type" value="Genomic_DNA"/>
</dbReference>
<evidence type="ECO:0000313" key="1">
    <source>
        <dbReference type="EMBL" id="SUZ49952.1"/>
    </source>
</evidence>
<accession>A0A381N5S4</accession>
<proteinExistence type="predicted"/>
<sequence>MIQYAPIRIRPKRSPQAQREVRRDTPLRKARTCYGHLAGVAGVALMEELLGREWLEEEPVPVSGNRVRYALTTKGRKAMEELGVEVSTAAKSTGNFAFGCLDWTEPGLHLGGSLGRAVTACLSERGFVVRTEGKREVTLNGSPRFWVT</sequence>
<organism evidence="1">
    <name type="scientific">marine metagenome</name>
    <dbReference type="NCBI Taxonomy" id="408172"/>
    <lineage>
        <taxon>unclassified sequences</taxon>
        <taxon>metagenomes</taxon>
        <taxon>ecological metagenomes</taxon>
    </lineage>
</organism>
<evidence type="ECO:0008006" key="2">
    <source>
        <dbReference type="Google" id="ProtNLM"/>
    </source>
</evidence>